<name>A0ABR1RNH3_9PEZI</name>
<sequence>MSMAQIRHIRNDGVFLPPVLILDFEHRRPGLHTSPEIPNLACSMNTQFFHPYYMLCAVFPFLVSCATFRSASIPYVSTMANLQEIQAHSQTLLEKMQRGSRVRDCLDVIWNPPRDYFLFEEETDLVKKEVDRATMREFLQLDKTYYENTRRRILHLLACWEKMMVDKENFDSGQRQGYFEPKEFVALYQIIARRMLIGCPVVPDRGQGSIDIHVNEKQEVER</sequence>
<evidence type="ECO:0000313" key="2">
    <source>
        <dbReference type="Proteomes" id="UP001444661"/>
    </source>
</evidence>
<dbReference type="EMBL" id="JAQQWK010000014">
    <property type="protein sequence ID" value="KAK8016040.1"/>
    <property type="molecule type" value="Genomic_DNA"/>
</dbReference>
<comment type="caution">
    <text evidence="1">The sequence shown here is derived from an EMBL/GenBank/DDBJ whole genome shotgun (WGS) entry which is preliminary data.</text>
</comment>
<evidence type="ECO:0000313" key="1">
    <source>
        <dbReference type="EMBL" id="KAK8016040.1"/>
    </source>
</evidence>
<dbReference type="Proteomes" id="UP001444661">
    <property type="component" value="Unassembled WGS sequence"/>
</dbReference>
<protein>
    <submittedName>
        <fullName evidence="1">Uncharacterized protein</fullName>
    </submittedName>
</protein>
<keyword evidence="2" id="KW-1185">Reference proteome</keyword>
<reference evidence="1 2" key="1">
    <citation type="submission" date="2023-01" db="EMBL/GenBank/DDBJ databases">
        <title>Analysis of 21 Apiospora genomes using comparative genomics revels a genus with tremendous synthesis potential of carbohydrate active enzymes and secondary metabolites.</title>
        <authorList>
            <person name="Sorensen T."/>
        </authorList>
    </citation>
    <scope>NUCLEOTIDE SEQUENCE [LARGE SCALE GENOMIC DNA]</scope>
    <source>
        <strain evidence="1 2">CBS 33761</strain>
    </source>
</reference>
<accession>A0ABR1RNH3</accession>
<gene>
    <name evidence="1" type="ORF">PG993_014229</name>
</gene>
<proteinExistence type="predicted"/>
<organism evidence="1 2">
    <name type="scientific">Apiospora rasikravindrae</name>
    <dbReference type="NCBI Taxonomy" id="990691"/>
    <lineage>
        <taxon>Eukaryota</taxon>
        <taxon>Fungi</taxon>
        <taxon>Dikarya</taxon>
        <taxon>Ascomycota</taxon>
        <taxon>Pezizomycotina</taxon>
        <taxon>Sordariomycetes</taxon>
        <taxon>Xylariomycetidae</taxon>
        <taxon>Amphisphaeriales</taxon>
        <taxon>Apiosporaceae</taxon>
        <taxon>Apiospora</taxon>
    </lineage>
</organism>